<evidence type="ECO:0000313" key="8">
    <source>
        <dbReference type="Proteomes" id="UP000440716"/>
    </source>
</evidence>
<evidence type="ECO:0000313" key="5">
    <source>
        <dbReference type="EMBL" id="MVA59077.1"/>
    </source>
</evidence>
<evidence type="ECO:0000259" key="2">
    <source>
        <dbReference type="Pfam" id="PF13115"/>
    </source>
</evidence>
<organism evidence="5 8">
    <name type="scientific">Agrobacterium vitis</name>
    <name type="common">Rhizobium vitis</name>
    <dbReference type="NCBI Taxonomy" id="373"/>
    <lineage>
        <taxon>Bacteria</taxon>
        <taxon>Pseudomonadati</taxon>
        <taxon>Pseudomonadota</taxon>
        <taxon>Alphaproteobacteria</taxon>
        <taxon>Hyphomicrobiales</taxon>
        <taxon>Rhizobiaceae</taxon>
        <taxon>Rhizobium/Agrobacterium group</taxon>
        <taxon>Agrobacterium</taxon>
    </lineage>
</organism>
<evidence type="ECO:0000313" key="7">
    <source>
        <dbReference type="Proteomes" id="UP000436692"/>
    </source>
</evidence>
<evidence type="ECO:0000313" key="4">
    <source>
        <dbReference type="EMBL" id="MUZ60609.1"/>
    </source>
</evidence>
<protein>
    <recommendedName>
        <fullName evidence="2">YtkA-like domain-containing protein</fullName>
    </recommendedName>
</protein>
<dbReference type="EMBL" id="WPHM01000018">
    <property type="protein sequence ID" value="MUZ60609.1"/>
    <property type="molecule type" value="Genomic_DNA"/>
</dbReference>
<feature type="chain" id="PRO_5044376279" description="YtkA-like domain-containing protein" evidence="1">
    <location>
        <begin position="30"/>
        <end position="134"/>
    </location>
</feature>
<accession>A0A1S2DZN6</accession>
<feature type="domain" description="YtkA-like" evidence="2">
    <location>
        <begin position="27"/>
        <end position="113"/>
    </location>
</feature>
<dbReference type="Proteomes" id="UP000175993">
    <property type="component" value="Unassembled WGS sequence"/>
</dbReference>
<dbReference type="OrthoDB" id="7644867at2"/>
<dbReference type="RefSeq" id="WP_070149922.1">
    <property type="nucleotide sequence ID" value="NZ_JABAEJ010000018.1"/>
</dbReference>
<dbReference type="Proteomes" id="UP000436692">
    <property type="component" value="Unassembled WGS sequence"/>
</dbReference>
<reference evidence="3 6" key="1">
    <citation type="submission" date="2019-11" db="EMBL/GenBank/DDBJ databases">
        <title>Whole-genome sequencing of Allorhizobium vitis.</title>
        <authorList>
            <person name="Gan H.M."/>
            <person name="Savka M.A."/>
        </authorList>
    </citation>
    <scope>NUCLEOTIDE SEQUENCE [LARGE SCALE GENOMIC DNA]</scope>
    <source>
        <strain evidence="3 6">AB4</strain>
    </source>
</reference>
<proteinExistence type="predicted"/>
<dbReference type="AlphaFoldDB" id="A0A1S2DZN6"/>
<dbReference type="EMBL" id="WPHU01000012">
    <property type="protein sequence ID" value="MVA59077.1"/>
    <property type="molecule type" value="Genomic_DNA"/>
</dbReference>
<sequence>MKQITFDARIALLASALLFITATASFAGAQDYEFQAVQTEIKQGPGSTVSVRLVDKRTGKTVPDAVIFTTRMDMAPDGMETMTTTVESTTSAEPGVYAFTTNLSMEGGWRFQVAAKVQGEPETVKGEVVLKAIP</sequence>
<name>A0A1S2DZN6_AGRVI</name>
<evidence type="ECO:0000313" key="6">
    <source>
        <dbReference type="Proteomes" id="UP000175993"/>
    </source>
</evidence>
<dbReference type="Proteomes" id="UP000440716">
    <property type="component" value="Unassembled WGS sequence"/>
</dbReference>
<gene>
    <name evidence="3" type="ORF">BBI04_022760</name>
    <name evidence="5" type="ORF">GOZ88_23495</name>
    <name evidence="4" type="ORF">GOZ95_24580</name>
</gene>
<evidence type="ECO:0000256" key="1">
    <source>
        <dbReference type="SAM" id="SignalP"/>
    </source>
</evidence>
<keyword evidence="1" id="KW-0732">Signal</keyword>
<reference evidence="7 8" key="2">
    <citation type="submission" date="2019-12" db="EMBL/GenBank/DDBJ databases">
        <title>Whole-genome sequencing of Allorhizobium vitis.</title>
        <authorList>
            <person name="Gan H.M."/>
            <person name="Szegedi E."/>
            <person name="Burr T."/>
            <person name="Savka M.A."/>
        </authorList>
    </citation>
    <scope>NUCLEOTIDE SEQUENCE [LARGE SCALE GENOMIC DNA]</scope>
    <source>
        <strain evidence="5 8">CG415</strain>
        <strain evidence="4 7">CG989</strain>
    </source>
</reference>
<dbReference type="Pfam" id="PF13115">
    <property type="entry name" value="YtkA"/>
    <property type="match status" value="1"/>
</dbReference>
<evidence type="ECO:0000313" key="3">
    <source>
        <dbReference type="EMBL" id="MUP07616.1"/>
    </source>
</evidence>
<dbReference type="EMBL" id="MBEV02000017">
    <property type="protein sequence ID" value="MUP07616.1"/>
    <property type="molecule type" value="Genomic_DNA"/>
</dbReference>
<dbReference type="InterPro" id="IPR032693">
    <property type="entry name" value="YtkA-like_dom"/>
</dbReference>
<feature type="signal peptide" evidence="1">
    <location>
        <begin position="1"/>
        <end position="29"/>
    </location>
</feature>
<comment type="caution">
    <text evidence="5">The sequence shown here is derived from an EMBL/GenBank/DDBJ whole genome shotgun (WGS) entry which is preliminary data.</text>
</comment>